<sequence length="99" mass="11892">MKIPIENDNVKQDSEEKKMKHINKTNKLKIRKAKTKAYEPYQEFIYMNPKEDKVKNHEIDSNKIKQVNDKKFSINTKRKNNSGFCYNKKMKISIVKKQE</sequence>
<feature type="region of interest" description="Disordered" evidence="1">
    <location>
        <begin position="1"/>
        <end position="20"/>
    </location>
</feature>
<evidence type="ECO:0000313" key="2">
    <source>
        <dbReference type="EMBL" id="CAG8576094.1"/>
    </source>
</evidence>
<keyword evidence="3" id="KW-1185">Reference proteome</keyword>
<dbReference type="EMBL" id="CAJVQB010002470">
    <property type="protein sequence ID" value="CAG8576094.1"/>
    <property type="molecule type" value="Genomic_DNA"/>
</dbReference>
<dbReference type="Proteomes" id="UP000789901">
    <property type="component" value="Unassembled WGS sequence"/>
</dbReference>
<proteinExistence type="predicted"/>
<gene>
    <name evidence="2" type="ORF">GMARGA_LOCUS5723</name>
</gene>
<feature type="compositionally biased region" description="Basic and acidic residues" evidence="1">
    <location>
        <begin position="8"/>
        <end position="18"/>
    </location>
</feature>
<name>A0ABN7UEE5_GIGMA</name>
<organism evidence="2 3">
    <name type="scientific">Gigaspora margarita</name>
    <dbReference type="NCBI Taxonomy" id="4874"/>
    <lineage>
        <taxon>Eukaryota</taxon>
        <taxon>Fungi</taxon>
        <taxon>Fungi incertae sedis</taxon>
        <taxon>Mucoromycota</taxon>
        <taxon>Glomeromycotina</taxon>
        <taxon>Glomeromycetes</taxon>
        <taxon>Diversisporales</taxon>
        <taxon>Gigasporaceae</taxon>
        <taxon>Gigaspora</taxon>
    </lineage>
</organism>
<accession>A0ABN7UEE5</accession>
<reference evidence="2 3" key="1">
    <citation type="submission" date="2021-06" db="EMBL/GenBank/DDBJ databases">
        <authorList>
            <person name="Kallberg Y."/>
            <person name="Tangrot J."/>
            <person name="Rosling A."/>
        </authorList>
    </citation>
    <scope>NUCLEOTIDE SEQUENCE [LARGE SCALE GENOMIC DNA]</scope>
    <source>
        <strain evidence="2 3">120-4 pot B 10/14</strain>
    </source>
</reference>
<evidence type="ECO:0000256" key="1">
    <source>
        <dbReference type="SAM" id="MobiDB-lite"/>
    </source>
</evidence>
<evidence type="ECO:0000313" key="3">
    <source>
        <dbReference type="Proteomes" id="UP000789901"/>
    </source>
</evidence>
<comment type="caution">
    <text evidence="2">The sequence shown here is derived from an EMBL/GenBank/DDBJ whole genome shotgun (WGS) entry which is preliminary data.</text>
</comment>
<protein>
    <submittedName>
        <fullName evidence="2">15258_t:CDS:1</fullName>
    </submittedName>
</protein>